<dbReference type="GO" id="GO:0005096">
    <property type="term" value="F:GTPase activator activity"/>
    <property type="evidence" value="ECO:0007669"/>
    <property type="project" value="UniProtKB-KW"/>
</dbReference>
<evidence type="ECO:0008006" key="7">
    <source>
        <dbReference type="Google" id="ProtNLM"/>
    </source>
</evidence>
<dbReference type="AlphaFoldDB" id="A0A0P4VTR3"/>
<dbReference type="PANTHER" id="PTHR22957:SF168">
    <property type="entry name" value="TBC DOMAIN-CONTAINING PROTEIN KINASE-LIKE PROTEIN"/>
    <property type="match status" value="1"/>
</dbReference>
<feature type="domain" description="Rhodanese" evidence="5">
    <location>
        <begin position="802"/>
        <end position="903"/>
    </location>
</feature>
<dbReference type="Pfam" id="PF00069">
    <property type="entry name" value="Pkinase"/>
    <property type="match status" value="1"/>
</dbReference>
<dbReference type="SMART" id="SM00164">
    <property type="entry name" value="TBC"/>
    <property type="match status" value="1"/>
</dbReference>
<dbReference type="FunFam" id="1.10.472.80:FF:000015">
    <property type="entry name" value="TBC domain-containing protein kinase-like protein"/>
    <property type="match status" value="1"/>
</dbReference>
<dbReference type="Gene3D" id="3.40.250.10">
    <property type="entry name" value="Rhodanese-like domain"/>
    <property type="match status" value="1"/>
</dbReference>
<feature type="region of interest" description="Disordered" evidence="2">
    <location>
        <begin position="739"/>
        <end position="762"/>
    </location>
</feature>
<dbReference type="InterPro" id="IPR011009">
    <property type="entry name" value="Kinase-like_dom_sf"/>
</dbReference>
<evidence type="ECO:0000259" key="5">
    <source>
        <dbReference type="PROSITE" id="PS50206"/>
    </source>
</evidence>
<dbReference type="Gene3D" id="1.10.472.80">
    <property type="entry name" value="Ypt/Rab-GAP domain of gyp1p, domain 3"/>
    <property type="match status" value="1"/>
</dbReference>
<evidence type="ECO:0000313" key="6">
    <source>
        <dbReference type="EMBL" id="JAI59129.1"/>
    </source>
</evidence>
<sequence length="904" mass="101054">MYPASPRLGRAHLGASTFFASAHPSESCGSNGLPLTPNSIRIYGQARALQLINHPHLCSYVDIHRGKHERIMVIQEYYLLNLRVAAQKYPEMRSPQGLARLAHQVVQGLVYLNNFGTVACTLSPENILIDPRGQAKLYNYGLYYMTEAGTSVSFPLGTVQYTAPEVLLMQAGSQEGGGGVTGATVTGNPVWDVWSLGMVLAEILLGCTFFSGCKDMEELVGEVLSLALSPNPLQHLAQSHNACHSLEGLPGELKDFVSLCLTVGPSERPVPRSLLSHRLLQPFILSASLVPVHPHFPVVDPSLCLIDFAHFKAKFSMMENSGPTLTDYPLHAETEASLEFPKDSTKPRLKRDQLSERSMREVYHLWQLAGGNVEQELKKQKLIKIKPSILTLPSVMVVEGEVFGGDISRSQQLEATTIVLPLHTLRSRLAHIPPEKYYPLITQGESGTDELETSQLPLVIRERDVEYQLHRLLSFQRLLQAYPHKADSILKEARKDTPPFYRALVWAALLNVDGAVAHTYQLIDKETPTPTDRQIEVDIPRCHQYDELLSSPQGHAKFTRVLKAWVVSHPHLVYWQGLDSLCAPFLYLNFNNEALAYSCLSRFIEKYLHKFFLRDNSAIIQEYLAKFSHMIAFHDPHLFNHLDNIGFIPELYAIPWFLTMYTHVFPLQKIFLLWDTLLLGEASLPLCVGVALLRQLKDRLLQFGFNECILLFSDMPDIDMERVVRESVQVFCSTPRSVTFRQHERPRPDPSQASPAHNAAQAGQQDLVMDGVSLPELKREKCPRVCGADLLELLAHKRSHSGRAKVLVVDVRSPEEFARGTLADAINMPADTSLGPDGTLLMGPQMEVLSSYRGKIIAVIGSRNGWDQVVKFAEAILVQEFPRVCTLHKGVEVFRASGALMVPS</sequence>
<protein>
    <recommendedName>
        <fullName evidence="7">TBC domain-containing protein kinase-like protein</fullName>
    </recommendedName>
</protein>
<dbReference type="SMART" id="SM00220">
    <property type="entry name" value="S_TKc"/>
    <property type="match status" value="1"/>
</dbReference>
<dbReference type="SMART" id="SM00450">
    <property type="entry name" value="RHOD"/>
    <property type="match status" value="1"/>
</dbReference>
<dbReference type="Gene3D" id="1.10.510.10">
    <property type="entry name" value="Transferase(Phosphotransferase) domain 1"/>
    <property type="match status" value="1"/>
</dbReference>
<dbReference type="InterPro" id="IPR001763">
    <property type="entry name" value="Rhodanese-like_dom"/>
</dbReference>
<dbReference type="Gene3D" id="1.10.8.270">
    <property type="entry name" value="putative rabgap domain of human tbc1 domain family member 14 like domains"/>
    <property type="match status" value="1"/>
</dbReference>
<dbReference type="GO" id="GO:0005524">
    <property type="term" value="F:ATP binding"/>
    <property type="evidence" value="ECO:0007669"/>
    <property type="project" value="InterPro"/>
</dbReference>
<evidence type="ECO:0000259" key="3">
    <source>
        <dbReference type="PROSITE" id="PS50011"/>
    </source>
</evidence>
<dbReference type="SUPFAM" id="SSF52821">
    <property type="entry name" value="Rhodanese/Cell cycle control phosphatase"/>
    <property type="match status" value="1"/>
</dbReference>
<name>A0A0P4VTR3_SCYOL</name>
<dbReference type="InterPro" id="IPR000719">
    <property type="entry name" value="Prot_kinase_dom"/>
</dbReference>
<dbReference type="PROSITE" id="PS50086">
    <property type="entry name" value="TBC_RABGAP"/>
    <property type="match status" value="1"/>
</dbReference>
<dbReference type="InterPro" id="IPR035969">
    <property type="entry name" value="Rab-GAP_TBC_sf"/>
</dbReference>
<dbReference type="FunFam" id="1.10.8.270:FF:000012">
    <property type="entry name" value="TBC domain-containing protein kinase-like protein-like"/>
    <property type="match status" value="1"/>
</dbReference>
<dbReference type="EMBL" id="GDRN01097368">
    <property type="protein sequence ID" value="JAI59129.1"/>
    <property type="molecule type" value="Transcribed_RNA"/>
</dbReference>
<reference evidence="6" key="1">
    <citation type="submission" date="2015-09" db="EMBL/GenBank/DDBJ databases">
        <title>Scylla olivacea transcriptome.</title>
        <authorList>
            <person name="Ikhwanuddin M."/>
        </authorList>
    </citation>
    <scope>NUCLEOTIDE SEQUENCE</scope>
</reference>
<keyword evidence="1" id="KW-0343">GTPase activation</keyword>
<feature type="domain" description="Protein kinase" evidence="3">
    <location>
        <begin position="2"/>
        <end position="284"/>
    </location>
</feature>
<accession>A0A0P4VTR3</accession>
<dbReference type="InterPro" id="IPR000195">
    <property type="entry name" value="Rab-GAP-TBC_dom"/>
</dbReference>
<dbReference type="SUPFAM" id="SSF56112">
    <property type="entry name" value="Protein kinase-like (PK-like)"/>
    <property type="match status" value="1"/>
</dbReference>
<dbReference type="GO" id="GO:0004672">
    <property type="term" value="F:protein kinase activity"/>
    <property type="evidence" value="ECO:0007669"/>
    <property type="project" value="InterPro"/>
</dbReference>
<dbReference type="PANTHER" id="PTHR22957">
    <property type="entry name" value="TBC1 DOMAIN FAMILY MEMBER GTPASE-ACTIVATING PROTEIN"/>
    <property type="match status" value="1"/>
</dbReference>
<evidence type="ECO:0000256" key="2">
    <source>
        <dbReference type="SAM" id="MobiDB-lite"/>
    </source>
</evidence>
<dbReference type="SUPFAM" id="SSF47923">
    <property type="entry name" value="Ypt/Rab-GAP domain of gyp1p"/>
    <property type="match status" value="2"/>
</dbReference>
<organism evidence="6">
    <name type="scientific">Scylla olivacea</name>
    <name type="common">Orange mud crab</name>
    <name type="synonym">Cancer olivacea</name>
    <dbReference type="NCBI Taxonomy" id="85551"/>
    <lineage>
        <taxon>Eukaryota</taxon>
        <taxon>Metazoa</taxon>
        <taxon>Ecdysozoa</taxon>
        <taxon>Arthropoda</taxon>
        <taxon>Crustacea</taxon>
        <taxon>Multicrustacea</taxon>
        <taxon>Malacostraca</taxon>
        <taxon>Eumalacostraca</taxon>
        <taxon>Eucarida</taxon>
        <taxon>Decapoda</taxon>
        <taxon>Pleocyemata</taxon>
        <taxon>Brachyura</taxon>
        <taxon>Eubrachyura</taxon>
        <taxon>Portunoidea</taxon>
        <taxon>Portunidae</taxon>
        <taxon>Portuninae</taxon>
        <taxon>Scylla</taxon>
    </lineage>
</organism>
<evidence type="ECO:0000256" key="1">
    <source>
        <dbReference type="ARBA" id="ARBA00022468"/>
    </source>
</evidence>
<dbReference type="InterPro" id="IPR036873">
    <property type="entry name" value="Rhodanese-like_dom_sf"/>
</dbReference>
<dbReference type="PROSITE" id="PS50206">
    <property type="entry name" value="RHODANESE_3"/>
    <property type="match status" value="1"/>
</dbReference>
<dbReference type="Pfam" id="PF00566">
    <property type="entry name" value="RabGAP-TBC"/>
    <property type="match status" value="1"/>
</dbReference>
<evidence type="ECO:0000259" key="4">
    <source>
        <dbReference type="PROSITE" id="PS50086"/>
    </source>
</evidence>
<dbReference type="PROSITE" id="PS50011">
    <property type="entry name" value="PROTEIN_KINASE_DOM"/>
    <property type="match status" value="1"/>
</dbReference>
<proteinExistence type="predicted"/>
<feature type="domain" description="Rab-GAP TBC" evidence="4">
    <location>
        <begin position="496"/>
        <end position="681"/>
    </location>
</feature>
<dbReference type="Pfam" id="PF00581">
    <property type="entry name" value="Rhodanese"/>
    <property type="match status" value="1"/>
</dbReference>